<reference evidence="2" key="1">
    <citation type="submission" date="2021-01" db="EMBL/GenBank/DDBJ databases">
        <authorList>
            <person name="Corre E."/>
            <person name="Pelletier E."/>
            <person name="Niang G."/>
            <person name="Scheremetjew M."/>
            <person name="Finn R."/>
            <person name="Kale V."/>
            <person name="Holt S."/>
            <person name="Cochrane G."/>
            <person name="Meng A."/>
            <person name="Brown T."/>
            <person name="Cohen L."/>
        </authorList>
    </citation>
    <scope>NUCLEOTIDE SEQUENCE</scope>
    <source>
        <strain evidence="2">MM31A-1</strain>
    </source>
</reference>
<feature type="compositionally biased region" description="Low complexity" evidence="1">
    <location>
        <begin position="83"/>
        <end position="93"/>
    </location>
</feature>
<gene>
    <name evidence="2" type="ORF">CDEB00056_LOCUS8406</name>
</gene>
<dbReference type="EMBL" id="HBIO01010839">
    <property type="protein sequence ID" value="CAE0463565.1"/>
    <property type="molecule type" value="Transcribed_RNA"/>
</dbReference>
<sequence>MESHGKRSLYPLSSCRRISDLKAVAMSVNVGNEICVAGSAHQQQQPVKKRVYDECAPEIRKITEVRANKKRASQYSQAGNDDSTAISRSSFNSSSPSILSHMSSDDFAQQLERSALRLADSMKRSEESRVGFSIWNKLAIQTMLLTNKVVAGPVTHLDYPLKYHLELPPM</sequence>
<evidence type="ECO:0000256" key="1">
    <source>
        <dbReference type="SAM" id="MobiDB-lite"/>
    </source>
</evidence>
<proteinExistence type="predicted"/>
<dbReference type="AlphaFoldDB" id="A0A7S3V818"/>
<name>A0A7S3V818_9STRA</name>
<feature type="region of interest" description="Disordered" evidence="1">
    <location>
        <begin position="68"/>
        <end position="93"/>
    </location>
</feature>
<feature type="compositionally biased region" description="Polar residues" evidence="1">
    <location>
        <begin position="73"/>
        <end position="82"/>
    </location>
</feature>
<evidence type="ECO:0000313" key="2">
    <source>
        <dbReference type="EMBL" id="CAE0463565.1"/>
    </source>
</evidence>
<accession>A0A7S3V818</accession>
<organism evidence="2">
    <name type="scientific">Chaetoceros debilis</name>
    <dbReference type="NCBI Taxonomy" id="122233"/>
    <lineage>
        <taxon>Eukaryota</taxon>
        <taxon>Sar</taxon>
        <taxon>Stramenopiles</taxon>
        <taxon>Ochrophyta</taxon>
        <taxon>Bacillariophyta</taxon>
        <taxon>Coscinodiscophyceae</taxon>
        <taxon>Chaetocerotophycidae</taxon>
        <taxon>Chaetocerotales</taxon>
        <taxon>Chaetocerotaceae</taxon>
        <taxon>Chaetoceros</taxon>
    </lineage>
</organism>
<protein>
    <submittedName>
        <fullName evidence="2">Uncharacterized protein</fullName>
    </submittedName>
</protein>